<dbReference type="PANTHER" id="PTHR11927">
    <property type="entry name" value="GALACTOSIDE 2-L-FUCOSYLTRANSFERASE"/>
    <property type="match status" value="1"/>
</dbReference>
<keyword evidence="5" id="KW-1185">Reference proteome</keyword>
<keyword evidence="3" id="KW-0812">Transmembrane</keyword>
<keyword evidence="2 3" id="KW-0808">Transferase</keyword>
<keyword evidence="3" id="KW-1133">Transmembrane helix</keyword>
<dbReference type="PANTHER" id="PTHR11927:SF9">
    <property type="entry name" value="L-FUCOSYLTRANSFERASE"/>
    <property type="match status" value="1"/>
</dbReference>
<protein>
    <recommendedName>
        <fullName evidence="3">L-Fucosyltransferase</fullName>
        <ecNumber evidence="3">2.4.1.-</ecNumber>
    </recommendedName>
</protein>
<evidence type="ECO:0000256" key="2">
    <source>
        <dbReference type="ARBA" id="ARBA00022679"/>
    </source>
</evidence>
<feature type="transmembrane region" description="Helical" evidence="3">
    <location>
        <begin position="12"/>
        <end position="31"/>
    </location>
</feature>
<comment type="subcellular location">
    <subcellularLocation>
        <location evidence="3">Golgi apparatus</location>
        <location evidence="3">Golgi stack membrane</location>
        <topology evidence="3">Single-pass type II membrane protein</topology>
    </subcellularLocation>
</comment>
<dbReference type="GO" id="GO:0005975">
    <property type="term" value="P:carbohydrate metabolic process"/>
    <property type="evidence" value="ECO:0007669"/>
    <property type="project" value="InterPro"/>
</dbReference>
<evidence type="ECO:0000256" key="1">
    <source>
        <dbReference type="ARBA" id="ARBA00022676"/>
    </source>
</evidence>
<dbReference type="GO" id="GO:0008107">
    <property type="term" value="F:galactoside 2-alpha-L-fucosyltransferase activity"/>
    <property type="evidence" value="ECO:0007669"/>
    <property type="project" value="InterPro"/>
</dbReference>
<gene>
    <name evidence="4" type="ORF">V1264_017436</name>
</gene>
<name>A0AAN9GGQ5_9CAEN</name>
<keyword evidence="3" id="KW-0325">Glycoprotein</keyword>
<dbReference type="AlphaFoldDB" id="A0AAN9GGQ5"/>
<keyword evidence="3" id="KW-0735">Signal-anchor</keyword>
<comment type="caution">
    <text evidence="4">The sequence shown here is derived from an EMBL/GenBank/DDBJ whole genome shotgun (WGS) entry which is preliminary data.</text>
</comment>
<organism evidence="4 5">
    <name type="scientific">Littorina saxatilis</name>
    <dbReference type="NCBI Taxonomy" id="31220"/>
    <lineage>
        <taxon>Eukaryota</taxon>
        <taxon>Metazoa</taxon>
        <taxon>Spiralia</taxon>
        <taxon>Lophotrochozoa</taxon>
        <taxon>Mollusca</taxon>
        <taxon>Gastropoda</taxon>
        <taxon>Caenogastropoda</taxon>
        <taxon>Littorinimorpha</taxon>
        <taxon>Littorinoidea</taxon>
        <taxon>Littorinidae</taxon>
        <taxon>Littorina</taxon>
    </lineage>
</organism>
<evidence type="ECO:0000313" key="5">
    <source>
        <dbReference type="Proteomes" id="UP001374579"/>
    </source>
</evidence>
<keyword evidence="3" id="KW-0333">Golgi apparatus</keyword>
<evidence type="ECO:0000313" key="4">
    <source>
        <dbReference type="EMBL" id="KAK7106145.1"/>
    </source>
</evidence>
<keyword evidence="1 3" id="KW-0328">Glycosyltransferase</keyword>
<evidence type="ECO:0000256" key="3">
    <source>
        <dbReference type="RuleBase" id="RU363129"/>
    </source>
</evidence>
<dbReference type="EC" id="2.4.1.-" evidence="3"/>
<keyword evidence="3" id="KW-0472">Membrane</keyword>
<dbReference type="CDD" id="cd11301">
    <property type="entry name" value="Fut1_Fut2_like"/>
    <property type="match status" value="1"/>
</dbReference>
<proteinExistence type="inferred from homology"/>
<accession>A0AAN9GGQ5</accession>
<dbReference type="InterPro" id="IPR002516">
    <property type="entry name" value="Glyco_trans_11"/>
</dbReference>
<dbReference type="Pfam" id="PF01531">
    <property type="entry name" value="Glyco_transf_11"/>
    <property type="match status" value="1"/>
</dbReference>
<sequence length="341" mass="39731">MTMQTRNQQLVTVIVILAISVTVLVVVYDVIAQTYVLHNHVRHNDVKRTRDVKLLKVITPASHHGSSLNNTFVSHGLMGRLGNVLFQYAAMYCIAKRNNLTPLFSDPMELKNVENPGTLVNYSVYLSKKSRTQLLRERFCCSYDNRFESLPNDHNYSIYGYFQSWRYFEPCKAEVLEIFKFKKKYVEEANTIIGDLRKQLPNKVLVGVHIRMEDHTSERATRNGKQIAPPEYFIRAMTYFKNRFHDVRFVVITSSQEWWLSNVTRSDDVVFHNRTQPAVDMEILSRLDHIIVSVGTFGWWAAYMNNGVVVIFNDCFKPGSPYGNQFLHNSTDYFYPGWLRM</sequence>
<comment type="pathway">
    <text evidence="3">Protein modification; protein glycosylation.</text>
</comment>
<dbReference type="GO" id="GO:0032580">
    <property type="term" value="C:Golgi cisterna membrane"/>
    <property type="evidence" value="ECO:0007669"/>
    <property type="project" value="UniProtKB-SubCell"/>
</dbReference>
<dbReference type="Proteomes" id="UP001374579">
    <property type="component" value="Unassembled WGS sequence"/>
</dbReference>
<comment type="similarity">
    <text evidence="3">Belongs to the glycosyltransferase 11 family.</text>
</comment>
<dbReference type="EMBL" id="JBAMIC010000007">
    <property type="protein sequence ID" value="KAK7106145.1"/>
    <property type="molecule type" value="Genomic_DNA"/>
</dbReference>
<reference evidence="4 5" key="1">
    <citation type="submission" date="2024-02" db="EMBL/GenBank/DDBJ databases">
        <title>Chromosome-scale genome assembly of the rough periwinkle Littorina saxatilis.</title>
        <authorList>
            <person name="De Jode A."/>
            <person name="Faria R."/>
            <person name="Formenti G."/>
            <person name="Sims Y."/>
            <person name="Smith T.P."/>
            <person name="Tracey A."/>
            <person name="Wood J.M.D."/>
            <person name="Zagrodzka Z.B."/>
            <person name="Johannesson K."/>
            <person name="Butlin R.K."/>
            <person name="Leder E.H."/>
        </authorList>
    </citation>
    <scope>NUCLEOTIDE SEQUENCE [LARGE SCALE GENOMIC DNA]</scope>
    <source>
        <strain evidence="4">Snail1</strain>
        <tissue evidence="4">Muscle</tissue>
    </source>
</reference>